<evidence type="ECO:0000313" key="2">
    <source>
        <dbReference type="EMBL" id="MEE8657552.1"/>
    </source>
</evidence>
<gene>
    <name evidence="2" type="ORF">DOFOFD_00765</name>
</gene>
<feature type="domain" description="Ribbon-helix-helix" evidence="1">
    <location>
        <begin position="5"/>
        <end position="66"/>
    </location>
</feature>
<name>A0ABU7U103_9PROT</name>
<keyword evidence="3" id="KW-1185">Reference proteome</keyword>
<comment type="caution">
    <text evidence="2">The sequence shown here is derived from an EMBL/GenBank/DDBJ whole genome shotgun (WGS) entry which is preliminary data.</text>
</comment>
<reference evidence="2 3" key="1">
    <citation type="submission" date="2023-10" db="EMBL/GenBank/DDBJ databases">
        <title>Sorlinia euscelidii gen. nov., sp. nov., an acetic acid bacteria isolated from the gut of Euscelidius variegatus emitter.</title>
        <authorList>
            <person name="Michoud G."/>
            <person name="Marasco R."/>
            <person name="Seferji K."/>
            <person name="Gonella E."/>
            <person name="Garuglieri E."/>
            <person name="Alma A."/>
            <person name="Mapelli F."/>
            <person name="Borin S."/>
            <person name="Daffonchio D."/>
            <person name="Crotti E."/>
        </authorList>
    </citation>
    <scope>NUCLEOTIDE SEQUENCE [LARGE SCALE GENOMIC DNA]</scope>
    <source>
        <strain evidence="2 3">EV16P</strain>
    </source>
</reference>
<evidence type="ECO:0000313" key="3">
    <source>
        <dbReference type="Proteomes" id="UP001312908"/>
    </source>
</evidence>
<dbReference type="InterPro" id="IPR027373">
    <property type="entry name" value="RHH_dom"/>
</dbReference>
<dbReference type="RefSeq" id="WP_394818585.1">
    <property type="nucleotide sequence ID" value="NZ_JAWJZY010000001.1"/>
</dbReference>
<sequence>MSQLVKKSFSLNGHRTSIALENAYWARLQKMAGERTLASIIVKFDTERDQNQSLASTLRLAVLKHLEAQLASCNAAEGDAS</sequence>
<proteinExistence type="predicted"/>
<accession>A0ABU7U103</accession>
<evidence type="ECO:0000259" key="1">
    <source>
        <dbReference type="Pfam" id="PF13467"/>
    </source>
</evidence>
<dbReference type="Gene3D" id="1.10.3990.20">
    <property type="entry name" value="protein bp1543"/>
    <property type="match status" value="1"/>
</dbReference>
<protein>
    <submittedName>
        <fullName evidence="2">RHH-4 domain-containing protein</fullName>
    </submittedName>
</protein>
<organism evidence="2 3">
    <name type="scientific">Sorlinia euscelidii</name>
    <dbReference type="NCBI Taxonomy" id="3081148"/>
    <lineage>
        <taxon>Bacteria</taxon>
        <taxon>Pseudomonadati</taxon>
        <taxon>Pseudomonadota</taxon>
        <taxon>Alphaproteobacteria</taxon>
        <taxon>Acetobacterales</taxon>
        <taxon>Acetobacteraceae</taxon>
        <taxon>Sorlinia</taxon>
    </lineage>
</organism>
<dbReference type="Proteomes" id="UP001312908">
    <property type="component" value="Unassembled WGS sequence"/>
</dbReference>
<dbReference type="Pfam" id="PF13467">
    <property type="entry name" value="RHH_4"/>
    <property type="match status" value="1"/>
</dbReference>
<dbReference type="InterPro" id="IPR038268">
    <property type="entry name" value="RHH_sf"/>
</dbReference>
<dbReference type="EMBL" id="JAWJZY010000001">
    <property type="protein sequence ID" value="MEE8657552.1"/>
    <property type="molecule type" value="Genomic_DNA"/>
</dbReference>